<evidence type="ECO:0000256" key="3">
    <source>
        <dbReference type="ARBA" id="ARBA00022946"/>
    </source>
</evidence>
<dbReference type="PANTHER" id="PTHR13068:SF173">
    <property type="entry name" value="EMB|CAB62602.1"/>
    <property type="match status" value="1"/>
</dbReference>
<keyword evidence="2" id="KW-0806">Transcription termination</keyword>
<evidence type="ECO:0000256" key="1">
    <source>
        <dbReference type="ARBA" id="ARBA00007692"/>
    </source>
</evidence>
<comment type="similarity">
    <text evidence="1">Belongs to the mTERF family.</text>
</comment>
<dbReference type="FunFam" id="1.25.70.10:FF:000001">
    <property type="entry name" value="Mitochondrial transcription termination factor-like"/>
    <property type="match status" value="1"/>
</dbReference>
<dbReference type="GO" id="GO:0006353">
    <property type="term" value="P:DNA-templated transcription termination"/>
    <property type="evidence" value="ECO:0007669"/>
    <property type="project" value="UniProtKB-KW"/>
</dbReference>
<dbReference type="GO" id="GO:0003676">
    <property type="term" value="F:nucleic acid binding"/>
    <property type="evidence" value="ECO:0007669"/>
    <property type="project" value="InterPro"/>
</dbReference>
<dbReference type="AlphaFoldDB" id="A0AAE1IXW0"/>
<dbReference type="SMART" id="SM00733">
    <property type="entry name" value="Mterf"/>
    <property type="match status" value="5"/>
</dbReference>
<name>A0AAE1IXW0_9FABA</name>
<dbReference type="EMBL" id="JAWXYG010000012">
    <property type="protein sequence ID" value="KAK4258194.1"/>
    <property type="molecule type" value="Genomic_DNA"/>
</dbReference>
<evidence type="ECO:0000313" key="4">
    <source>
        <dbReference type="EMBL" id="KAK4258194.1"/>
    </source>
</evidence>
<keyword evidence="3" id="KW-0809">Transit peptide</keyword>
<keyword evidence="5" id="KW-1185">Reference proteome</keyword>
<protein>
    <submittedName>
        <fullName evidence="4">Uncharacterized protein</fullName>
    </submittedName>
</protein>
<accession>A0AAE1IXW0</accession>
<dbReference type="PANTHER" id="PTHR13068">
    <property type="entry name" value="CGI-12 PROTEIN-RELATED"/>
    <property type="match status" value="1"/>
</dbReference>
<proteinExistence type="inferred from homology"/>
<keyword evidence="2" id="KW-0804">Transcription</keyword>
<dbReference type="Gene3D" id="1.25.70.10">
    <property type="entry name" value="Transcription termination factor 3, mitochondrial"/>
    <property type="match status" value="1"/>
</dbReference>
<sequence>MIRCPQQPFTVLNYFQQIGFTEAHIQLMVCRTPQILFSDINKTLKPKVEYFQRLGFDISELGKFLSSKSALLTSSLNKTLAPSVETIRNIGCNEKDLVKLLQRIGWILPSHKKIVRSVAFFQSYGIIGSQLLYLLKRQPLLFTKQESLLQNLVSRAVNLGFHVNSRMLVHAIVVVHGLSTEAFERRLKLNQIYGFSKEESLQMFRRAPYLLRSAEERVKFGFEFFLNEVMLPKSVLVQRPMILLYSMEDRVIPRYRILQLLISENLLKKNPSFVEMLEMREDTFLKKYILKFRHNAETLLMAYEVHRLEGFS</sequence>
<dbReference type="InterPro" id="IPR003690">
    <property type="entry name" value="MTERF"/>
</dbReference>
<gene>
    <name evidence="4" type="ORF">QN277_007667</name>
</gene>
<dbReference type="Proteomes" id="UP001293593">
    <property type="component" value="Unassembled WGS sequence"/>
</dbReference>
<evidence type="ECO:0000256" key="2">
    <source>
        <dbReference type="ARBA" id="ARBA00022472"/>
    </source>
</evidence>
<dbReference type="Pfam" id="PF02536">
    <property type="entry name" value="mTERF"/>
    <property type="match status" value="2"/>
</dbReference>
<reference evidence="4" key="1">
    <citation type="submission" date="2023-10" db="EMBL/GenBank/DDBJ databases">
        <title>Chromosome-level genome of the transformable northern wattle, Acacia crassicarpa.</title>
        <authorList>
            <person name="Massaro I."/>
            <person name="Sinha N.R."/>
            <person name="Poethig S."/>
            <person name="Leichty A.R."/>
        </authorList>
    </citation>
    <scope>NUCLEOTIDE SEQUENCE</scope>
    <source>
        <strain evidence="4">Acra3RX</strain>
        <tissue evidence="4">Leaf</tissue>
    </source>
</reference>
<organism evidence="4 5">
    <name type="scientific">Acacia crassicarpa</name>
    <name type="common">northern wattle</name>
    <dbReference type="NCBI Taxonomy" id="499986"/>
    <lineage>
        <taxon>Eukaryota</taxon>
        <taxon>Viridiplantae</taxon>
        <taxon>Streptophyta</taxon>
        <taxon>Embryophyta</taxon>
        <taxon>Tracheophyta</taxon>
        <taxon>Spermatophyta</taxon>
        <taxon>Magnoliopsida</taxon>
        <taxon>eudicotyledons</taxon>
        <taxon>Gunneridae</taxon>
        <taxon>Pentapetalae</taxon>
        <taxon>rosids</taxon>
        <taxon>fabids</taxon>
        <taxon>Fabales</taxon>
        <taxon>Fabaceae</taxon>
        <taxon>Caesalpinioideae</taxon>
        <taxon>mimosoid clade</taxon>
        <taxon>Acacieae</taxon>
        <taxon>Acacia</taxon>
    </lineage>
</organism>
<dbReference type="InterPro" id="IPR038538">
    <property type="entry name" value="MTERF_sf"/>
</dbReference>
<evidence type="ECO:0000313" key="5">
    <source>
        <dbReference type="Proteomes" id="UP001293593"/>
    </source>
</evidence>
<keyword evidence="2" id="KW-0805">Transcription regulation</keyword>
<comment type="caution">
    <text evidence="4">The sequence shown here is derived from an EMBL/GenBank/DDBJ whole genome shotgun (WGS) entry which is preliminary data.</text>
</comment>